<dbReference type="EMBL" id="JBEXZR010000050">
    <property type="protein sequence ID" value="MEU0712153.1"/>
    <property type="molecule type" value="Genomic_DNA"/>
</dbReference>
<organism evidence="2 3">
    <name type="scientific">Streptomyces lavendulocolor</name>
    <dbReference type="NCBI Taxonomy" id="67316"/>
    <lineage>
        <taxon>Bacteria</taxon>
        <taxon>Bacillati</taxon>
        <taxon>Actinomycetota</taxon>
        <taxon>Actinomycetes</taxon>
        <taxon>Kitasatosporales</taxon>
        <taxon>Streptomycetaceae</taxon>
        <taxon>Streptomyces</taxon>
    </lineage>
</organism>
<evidence type="ECO:0000313" key="2">
    <source>
        <dbReference type="EMBL" id="MEU0712153.1"/>
    </source>
</evidence>
<evidence type="ECO:0000256" key="1">
    <source>
        <dbReference type="SAM" id="SignalP"/>
    </source>
</evidence>
<gene>
    <name evidence="2" type="ORF">ABZ508_32830</name>
</gene>
<keyword evidence="1" id="KW-0732">Signal</keyword>
<name>A0ABV2WFN5_9ACTN</name>
<reference evidence="2 3" key="1">
    <citation type="submission" date="2024-06" db="EMBL/GenBank/DDBJ databases">
        <title>The Natural Products Discovery Center: Release of the First 8490 Sequenced Strains for Exploring Actinobacteria Biosynthetic Diversity.</title>
        <authorList>
            <person name="Kalkreuter E."/>
            <person name="Kautsar S.A."/>
            <person name="Yang D."/>
            <person name="Bader C.D."/>
            <person name="Teijaro C.N."/>
            <person name="Fluegel L."/>
            <person name="Davis C.M."/>
            <person name="Simpson J.R."/>
            <person name="Lauterbach L."/>
            <person name="Steele A.D."/>
            <person name="Gui C."/>
            <person name="Meng S."/>
            <person name="Li G."/>
            <person name="Viehrig K."/>
            <person name="Ye F."/>
            <person name="Su P."/>
            <person name="Kiefer A.F."/>
            <person name="Nichols A."/>
            <person name="Cepeda A.J."/>
            <person name="Yan W."/>
            <person name="Fan B."/>
            <person name="Jiang Y."/>
            <person name="Adhikari A."/>
            <person name="Zheng C.-J."/>
            <person name="Schuster L."/>
            <person name="Cowan T.M."/>
            <person name="Smanski M.J."/>
            <person name="Chevrette M.G."/>
            <person name="De Carvalho L.P.S."/>
            <person name="Shen B."/>
        </authorList>
    </citation>
    <scope>NUCLEOTIDE SEQUENCE [LARGE SCALE GENOMIC DNA]</scope>
    <source>
        <strain evidence="2 3">NPDC006337</strain>
    </source>
</reference>
<dbReference type="RefSeq" id="WP_359658761.1">
    <property type="nucleotide sequence ID" value="NZ_JBEXZP010000399.1"/>
</dbReference>
<comment type="caution">
    <text evidence="2">The sequence shown here is derived from an EMBL/GenBank/DDBJ whole genome shotgun (WGS) entry which is preliminary data.</text>
</comment>
<evidence type="ECO:0008006" key="4">
    <source>
        <dbReference type="Google" id="ProtNLM"/>
    </source>
</evidence>
<feature type="chain" id="PRO_5046396710" description="Chaplin domain-containing protein" evidence="1">
    <location>
        <begin position="30"/>
        <end position="97"/>
    </location>
</feature>
<accession>A0ABV2WFN5</accession>
<feature type="signal peptide" evidence="1">
    <location>
        <begin position="1"/>
        <end position="29"/>
    </location>
</feature>
<evidence type="ECO:0000313" key="3">
    <source>
        <dbReference type="Proteomes" id="UP001550378"/>
    </source>
</evidence>
<sequence length="97" mass="9338">MRTRTFTRSVGIGCTVVLGVLAGAQPASAGGILPIVGPAFGNICHNTSHAGANGTAAASASTAGGNVAQVPQDDSYQHCGGAEISTLDTVTSILGGG</sequence>
<proteinExistence type="predicted"/>
<protein>
    <recommendedName>
        <fullName evidence="4">Chaplin domain-containing protein</fullName>
    </recommendedName>
</protein>
<keyword evidence="3" id="KW-1185">Reference proteome</keyword>
<dbReference type="Proteomes" id="UP001550378">
    <property type="component" value="Unassembled WGS sequence"/>
</dbReference>